<organism evidence="2 3">
    <name type="scientific">Aspergillus pseudoustus</name>
    <dbReference type="NCBI Taxonomy" id="1810923"/>
    <lineage>
        <taxon>Eukaryota</taxon>
        <taxon>Fungi</taxon>
        <taxon>Dikarya</taxon>
        <taxon>Ascomycota</taxon>
        <taxon>Pezizomycotina</taxon>
        <taxon>Eurotiomycetes</taxon>
        <taxon>Eurotiomycetidae</taxon>
        <taxon>Eurotiales</taxon>
        <taxon>Aspergillaceae</taxon>
        <taxon>Aspergillus</taxon>
        <taxon>Aspergillus subgen. Nidulantes</taxon>
    </lineage>
</organism>
<evidence type="ECO:0000313" key="2">
    <source>
        <dbReference type="EMBL" id="KAL2835654.1"/>
    </source>
</evidence>
<proteinExistence type="predicted"/>
<evidence type="ECO:0000259" key="1">
    <source>
        <dbReference type="Pfam" id="PF08501"/>
    </source>
</evidence>
<reference evidence="2 3" key="1">
    <citation type="submission" date="2024-07" db="EMBL/GenBank/DDBJ databases">
        <title>Section-level genome sequencing and comparative genomics of Aspergillus sections Usti and Cavernicolus.</title>
        <authorList>
            <consortium name="Lawrence Berkeley National Laboratory"/>
            <person name="Nybo J.L."/>
            <person name="Vesth T.C."/>
            <person name="Theobald S."/>
            <person name="Frisvad J.C."/>
            <person name="Larsen T.O."/>
            <person name="Kjaerboelling I."/>
            <person name="Rothschild-Mancinelli K."/>
            <person name="Lyhne E.K."/>
            <person name="Kogle M.E."/>
            <person name="Barry K."/>
            <person name="Clum A."/>
            <person name="Na H."/>
            <person name="Ledsgaard L."/>
            <person name="Lin J."/>
            <person name="Lipzen A."/>
            <person name="Kuo A."/>
            <person name="Riley R."/>
            <person name="Mondo S."/>
            <person name="Labutti K."/>
            <person name="Haridas S."/>
            <person name="Pangalinan J."/>
            <person name="Salamov A.A."/>
            <person name="Simmons B.A."/>
            <person name="Magnuson J.K."/>
            <person name="Chen J."/>
            <person name="Drula E."/>
            <person name="Henrissat B."/>
            <person name="Wiebenga A."/>
            <person name="Lubbers R.J."/>
            <person name="Gomes A.C."/>
            <person name="Makela M.R."/>
            <person name="Stajich J."/>
            <person name="Grigoriev I.V."/>
            <person name="Mortensen U.H."/>
            <person name="De Vries R.P."/>
            <person name="Baker S.E."/>
            <person name="Andersen M.R."/>
        </authorList>
    </citation>
    <scope>NUCLEOTIDE SEQUENCE [LARGE SCALE GENOMIC DNA]</scope>
    <source>
        <strain evidence="2 3">CBS 123904</strain>
    </source>
</reference>
<keyword evidence="3" id="KW-1185">Reference proteome</keyword>
<dbReference type="EMBL" id="JBFXLU010000197">
    <property type="protein sequence ID" value="KAL2835654.1"/>
    <property type="molecule type" value="Genomic_DNA"/>
</dbReference>
<dbReference type="SUPFAM" id="SSF51735">
    <property type="entry name" value="NAD(P)-binding Rossmann-fold domains"/>
    <property type="match status" value="1"/>
</dbReference>
<comment type="caution">
    <text evidence="2">The sequence shown here is derived from an EMBL/GenBank/DDBJ whole genome shotgun (WGS) entry which is preliminary data.</text>
</comment>
<feature type="domain" description="Shikimate dehydrogenase substrate binding N-terminal" evidence="1">
    <location>
        <begin position="14"/>
        <end position="92"/>
    </location>
</feature>
<protein>
    <recommendedName>
        <fullName evidence="1">Shikimate dehydrogenase substrate binding N-terminal domain-containing protein</fullName>
    </recommendedName>
</protein>
<dbReference type="InterPro" id="IPR046346">
    <property type="entry name" value="Aminoacid_DH-like_N_sf"/>
</dbReference>
<accession>A0ABR4J6N3</accession>
<name>A0ABR4J6N3_9EURO</name>
<dbReference type="Gene3D" id="3.40.50.10860">
    <property type="entry name" value="Leucine Dehydrogenase, chain A, domain 1"/>
    <property type="match status" value="1"/>
</dbReference>
<dbReference type="Pfam" id="PF08501">
    <property type="entry name" value="Shikimate_dh_N"/>
    <property type="match status" value="1"/>
</dbReference>
<gene>
    <name evidence="2" type="ORF">BJY01DRAFT_258971</name>
</gene>
<dbReference type="InterPro" id="IPR036291">
    <property type="entry name" value="NAD(P)-bd_dom_sf"/>
</dbReference>
<dbReference type="Proteomes" id="UP001610446">
    <property type="component" value="Unassembled WGS sequence"/>
</dbReference>
<dbReference type="InterPro" id="IPR013708">
    <property type="entry name" value="Shikimate_DH-bd_N"/>
</dbReference>
<sequence length="302" mass="33541">MHSPMARTRLYIAGGPGGSSVGPQVHEYIAGTLQLPYTCEFLQLAMATEVAERFRAPDFAGGLVTMPHKRTIIPFLDHCDDLVKILGACNCVYLTKDGKLSGTNTDWVGIYEPILAENPNLVFGQPGMVYGAGGASRAAVYALWAKLKCSTIYVVNRDEREVVEMIEDLQRYPSLFNPQIVHVRTLEDAVSLPPPYYIVSTVPDFDPITPTEIEARNILAHFLSGVTAQKGVLLDMCYHPLMTRNLELAIRHGYRVIQGFVAVASQFPCQWKLWTGHMVGIEEVSRMIEELVRGKEENGITE</sequence>
<dbReference type="PANTHER" id="PTHR21089:SF26">
    <property type="entry name" value="AROM POLYPEPTIDE, PUTATIVE-RELATED"/>
    <property type="match status" value="1"/>
</dbReference>
<dbReference type="SUPFAM" id="SSF53223">
    <property type="entry name" value="Aminoacid dehydrogenase-like, N-terminal domain"/>
    <property type="match status" value="1"/>
</dbReference>
<dbReference type="InterPro" id="IPR022893">
    <property type="entry name" value="Shikimate_DH_fam"/>
</dbReference>
<dbReference type="PANTHER" id="PTHR21089">
    <property type="entry name" value="SHIKIMATE DEHYDROGENASE"/>
    <property type="match status" value="1"/>
</dbReference>
<evidence type="ECO:0000313" key="3">
    <source>
        <dbReference type="Proteomes" id="UP001610446"/>
    </source>
</evidence>
<dbReference type="Gene3D" id="3.40.50.720">
    <property type="entry name" value="NAD(P)-binding Rossmann-like Domain"/>
    <property type="match status" value="1"/>
</dbReference>